<evidence type="ECO:0000313" key="8">
    <source>
        <dbReference type="EMBL" id="MBM7851198.1"/>
    </source>
</evidence>
<dbReference type="NCBIfam" id="TIGR02937">
    <property type="entry name" value="sigma70-ECF"/>
    <property type="match status" value="1"/>
</dbReference>
<comment type="similarity">
    <text evidence="1">Belongs to the sigma-70 factor family. ECF subfamily.</text>
</comment>
<dbReference type="PANTHER" id="PTHR43133:SF63">
    <property type="entry name" value="RNA POLYMERASE SIGMA FACTOR FECI-RELATED"/>
    <property type="match status" value="1"/>
</dbReference>
<evidence type="ECO:0000313" key="7">
    <source>
        <dbReference type="EMBL" id="GLK54256.1"/>
    </source>
</evidence>
<dbReference type="GO" id="GO:0006352">
    <property type="term" value="P:DNA-templated transcription initiation"/>
    <property type="evidence" value="ECO:0007669"/>
    <property type="project" value="InterPro"/>
</dbReference>
<dbReference type="Proteomes" id="UP001143400">
    <property type="component" value="Unassembled WGS sequence"/>
</dbReference>
<keyword evidence="2" id="KW-0805">Transcription regulation</keyword>
<feature type="domain" description="RNA polymerase sigma-70 region 2" evidence="5">
    <location>
        <begin position="10"/>
        <end position="72"/>
    </location>
</feature>
<organism evidence="7 10">
    <name type="scientific">Methylopila capsulata</name>
    <dbReference type="NCBI Taxonomy" id="61654"/>
    <lineage>
        <taxon>Bacteria</taxon>
        <taxon>Pseudomonadati</taxon>
        <taxon>Pseudomonadota</taxon>
        <taxon>Alphaproteobacteria</taxon>
        <taxon>Hyphomicrobiales</taxon>
        <taxon>Methylopilaceae</taxon>
        <taxon>Methylopila</taxon>
    </lineage>
</organism>
<evidence type="ECO:0000256" key="2">
    <source>
        <dbReference type="ARBA" id="ARBA00023015"/>
    </source>
</evidence>
<dbReference type="InterPro" id="IPR013325">
    <property type="entry name" value="RNA_pol_sigma_r2"/>
</dbReference>
<reference evidence="7" key="3">
    <citation type="submission" date="2023-01" db="EMBL/GenBank/DDBJ databases">
        <authorList>
            <person name="Sun Q."/>
            <person name="Evtushenko L."/>
        </authorList>
    </citation>
    <scope>NUCLEOTIDE SEQUENCE</scope>
    <source>
        <strain evidence="7">VKM B-1606</strain>
    </source>
</reference>
<dbReference type="Proteomes" id="UP000758856">
    <property type="component" value="Unassembled WGS sequence"/>
</dbReference>
<evidence type="ECO:0000313" key="10">
    <source>
        <dbReference type="Proteomes" id="UP001143400"/>
    </source>
</evidence>
<dbReference type="Gene3D" id="1.10.1740.10">
    <property type="match status" value="1"/>
</dbReference>
<dbReference type="InterPro" id="IPR036388">
    <property type="entry name" value="WH-like_DNA-bd_sf"/>
</dbReference>
<dbReference type="SUPFAM" id="SSF88946">
    <property type="entry name" value="Sigma2 domain of RNA polymerase sigma factors"/>
    <property type="match status" value="1"/>
</dbReference>
<evidence type="ECO:0000256" key="4">
    <source>
        <dbReference type="ARBA" id="ARBA00023163"/>
    </source>
</evidence>
<keyword evidence="7" id="KW-0240">DNA-directed RNA polymerase</keyword>
<dbReference type="SUPFAM" id="SSF88659">
    <property type="entry name" value="Sigma3 and sigma4 domains of RNA polymerase sigma factors"/>
    <property type="match status" value="1"/>
</dbReference>
<dbReference type="InterPro" id="IPR039425">
    <property type="entry name" value="RNA_pol_sigma-70-like"/>
</dbReference>
<dbReference type="EMBL" id="JAFBCY010000002">
    <property type="protein sequence ID" value="MBM7851198.1"/>
    <property type="molecule type" value="Genomic_DNA"/>
</dbReference>
<dbReference type="Pfam" id="PF04542">
    <property type="entry name" value="Sigma70_r2"/>
    <property type="match status" value="1"/>
</dbReference>
<dbReference type="InterPro" id="IPR007627">
    <property type="entry name" value="RNA_pol_sigma70_r2"/>
</dbReference>
<dbReference type="GO" id="GO:0003677">
    <property type="term" value="F:DNA binding"/>
    <property type="evidence" value="ECO:0007669"/>
    <property type="project" value="InterPro"/>
</dbReference>
<dbReference type="RefSeq" id="WP_204949604.1">
    <property type="nucleotide sequence ID" value="NZ_BSFF01000001.1"/>
</dbReference>
<keyword evidence="3" id="KW-0731">Sigma factor</keyword>
<dbReference type="GO" id="GO:0016987">
    <property type="term" value="F:sigma factor activity"/>
    <property type="evidence" value="ECO:0007669"/>
    <property type="project" value="UniProtKB-KW"/>
</dbReference>
<reference evidence="7" key="1">
    <citation type="journal article" date="2014" name="Int. J. Syst. Evol. Microbiol.">
        <title>Complete genome sequence of Corynebacterium casei LMG S-19264T (=DSM 44701T), isolated from a smear-ripened cheese.</title>
        <authorList>
            <consortium name="US DOE Joint Genome Institute (JGI-PGF)"/>
            <person name="Walter F."/>
            <person name="Albersmeier A."/>
            <person name="Kalinowski J."/>
            <person name="Ruckert C."/>
        </authorList>
    </citation>
    <scope>NUCLEOTIDE SEQUENCE</scope>
    <source>
        <strain evidence="7">VKM B-1606</strain>
    </source>
</reference>
<dbReference type="GO" id="GO:0000428">
    <property type="term" value="C:DNA-directed RNA polymerase complex"/>
    <property type="evidence" value="ECO:0007669"/>
    <property type="project" value="UniProtKB-KW"/>
</dbReference>
<dbReference type="PANTHER" id="PTHR43133">
    <property type="entry name" value="RNA POLYMERASE ECF-TYPE SIGMA FACTO"/>
    <property type="match status" value="1"/>
</dbReference>
<dbReference type="InterPro" id="IPR014284">
    <property type="entry name" value="RNA_pol_sigma-70_dom"/>
</dbReference>
<feature type="domain" description="RNA polymerase sigma factor 70 region 4 type 2" evidence="6">
    <location>
        <begin position="107"/>
        <end position="157"/>
    </location>
</feature>
<dbReference type="Gene3D" id="1.10.10.10">
    <property type="entry name" value="Winged helix-like DNA-binding domain superfamily/Winged helix DNA-binding domain"/>
    <property type="match status" value="1"/>
</dbReference>
<dbReference type="AlphaFoldDB" id="A0A9W6IPU8"/>
<reference evidence="8 9" key="2">
    <citation type="submission" date="2021-01" db="EMBL/GenBank/DDBJ databases">
        <title>Genomic Encyclopedia of Type Strains, Phase IV (KMG-IV): sequencing the most valuable type-strain genomes for metagenomic binning, comparative biology and taxonomic classification.</title>
        <authorList>
            <person name="Goeker M."/>
        </authorList>
    </citation>
    <scope>NUCLEOTIDE SEQUENCE [LARGE SCALE GENOMIC DNA]</scope>
    <source>
        <strain evidence="8 9">DSM 6130</strain>
    </source>
</reference>
<gene>
    <name evidence="7" type="primary">pfrI</name>
    <name evidence="7" type="ORF">GCM10008170_02750</name>
    <name evidence="8" type="ORF">JOD31_001423</name>
</gene>
<evidence type="ECO:0000313" key="9">
    <source>
        <dbReference type="Proteomes" id="UP000758856"/>
    </source>
</evidence>
<evidence type="ECO:0000256" key="3">
    <source>
        <dbReference type="ARBA" id="ARBA00023082"/>
    </source>
</evidence>
<dbReference type="InterPro" id="IPR013249">
    <property type="entry name" value="RNA_pol_sigma70_r4_t2"/>
</dbReference>
<comment type="caution">
    <text evidence="7">The sequence shown here is derived from an EMBL/GenBank/DDBJ whole genome shotgun (WGS) entry which is preliminary data.</text>
</comment>
<evidence type="ECO:0000256" key="1">
    <source>
        <dbReference type="ARBA" id="ARBA00010641"/>
    </source>
</evidence>
<dbReference type="Pfam" id="PF08281">
    <property type="entry name" value="Sigma70_r4_2"/>
    <property type="match status" value="1"/>
</dbReference>
<sequence length="166" mass="18573">MGRSEEHVSLFLAHRAALVDYATPIVGSRDGAEDVVQEAFFRAQAAAAAQSPLSYLHRIVRNLALDVLRRRKLEAVHQSEHEAPFWTRPQSIRTPEQQSVFDDEARKAQRALAELPEQTRVAVEMHRFGGHRLEEVAARLGVSIATAHRLVRAGLTHVARRMAEGD</sequence>
<evidence type="ECO:0000259" key="6">
    <source>
        <dbReference type="Pfam" id="PF08281"/>
    </source>
</evidence>
<proteinExistence type="inferred from homology"/>
<evidence type="ECO:0000259" key="5">
    <source>
        <dbReference type="Pfam" id="PF04542"/>
    </source>
</evidence>
<protein>
    <submittedName>
        <fullName evidence="7">DNA-directed RNA polymerase sigma-70 factor</fullName>
    </submittedName>
    <submittedName>
        <fullName evidence="8">RNA polymerase sigma-70 factor (ECF subfamily)</fullName>
    </submittedName>
</protein>
<keyword evidence="4" id="KW-0804">Transcription</keyword>
<dbReference type="EMBL" id="BSFF01000001">
    <property type="protein sequence ID" value="GLK54256.1"/>
    <property type="molecule type" value="Genomic_DNA"/>
</dbReference>
<dbReference type="InterPro" id="IPR013324">
    <property type="entry name" value="RNA_pol_sigma_r3/r4-like"/>
</dbReference>
<keyword evidence="9" id="KW-1185">Reference proteome</keyword>
<accession>A0A9W6IPU8</accession>
<name>A0A9W6IPU8_9HYPH</name>